<keyword evidence="5" id="KW-0723">Serine/threonine-protein kinase</keyword>
<dbReference type="InterPro" id="IPR000719">
    <property type="entry name" value="Prot_kinase_dom"/>
</dbReference>
<evidence type="ECO:0000256" key="15">
    <source>
        <dbReference type="ARBA" id="ARBA00023170"/>
    </source>
</evidence>
<dbReference type="GO" id="GO:0005886">
    <property type="term" value="C:plasma membrane"/>
    <property type="evidence" value="ECO:0007669"/>
    <property type="project" value="UniProtKB-SubCell"/>
</dbReference>
<keyword evidence="14 19" id="KW-0472">Membrane</keyword>
<dbReference type="FunFam" id="3.30.200.20:FF:000177">
    <property type="entry name" value="Cysteine-rich receptor-like protein kinase 2"/>
    <property type="match status" value="1"/>
</dbReference>
<dbReference type="Gene3D" id="1.10.510.10">
    <property type="entry name" value="Transferase(Phosphotransferase) domain 1"/>
    <property type="match status" value="1"/>
</dbReference>
<keyword evidence="8" id="KW-0732">Signal</keyword>
<gene>
    <name evidence="22" type="ORF">VFH_II066720</name>
</gene>
<evidence type="ECO:0000256" key="11">
    <source>
        <dbReference type="ARBA" id="ARBA00022777"/>
    </source>
</evidence>
<keyword evidence="15" id="KW-0675">Receptor</keyword>
<dbReference type="Pfam" id="PF00069">
    <property type="entry name" value="Pkinase"/>
    <property type="match status" value="1"/>
</dbReference>
<evidence type="ECO:0000256" key="5">
    <source>
        <dbReference type="ARBA" id="ARBA00022527"/>
    </source>
</evidence>
<evidence type="ECO:0000259" key="20">
    <source>
        <dbReference type="PROSITE" id="PS50011"/>
    </source>
</evidence>
<dbReference type="InterPro" id="IPR001245">
    <property type="entry name" value="Ser-Thr/Tyr_kinase_cat_dom"/>
</dbReference>
<comment type="similarity">
    <text evidence="3">In the C-terminal section; belongs to the protein kinase superfamily. Ser/Thr protein kinase family.</text>
</comment>
<evidence type="ECO:0000256" key="1">
    <source>
        <dbReference type="ARBA" id="ARBA00004251"/>
    </source>
</evidence>
<sequence>MKIFGVNTPFSKPGYPRALVEYESNGFFDQTTLPGNSMICGTQTANGAAAFTAAAQQLLLDLQTATPKIPGFFAATKTPVSGTGNAIYAIAQCAESVTQNGCLDCLTVGFNNIQSCFPNTDGTAFDAGCFMRYSETSFFADNQTIDITPFLKQGSSNKGAIIGGVVGGVVALIVILIALFVWLRLYKKPKRHHRGDILGATELKGPLTYRYNDLKSATKNFNDENKLGEGGFGDVYKGTLKNGKVVAVKKLILGHSGKMDEQFESEVKLISNVHHRNLVRLLGCCSKGQERILVYEYMANKSLDRFLFGEKKGSLNWIQRDIKTNNILLDDDLQPKIADFGLARLLPEDQSHLSTRFAGTLGYTAPEYAIHGQLSVKADIYSFGVVVLEIISGQKSSELRDDADGEFLLQKAWKLYEKERHLELVDKTLNTSDYDAQEVKKVIEIALLCTQATAATRPTMSEVLVLLKSKSFVEHMKPTMPVFVNTNLRPRTDTSTSTASSTSNATVSTSILSAR</sequence>
<dbReference type="GO" id="GO:0002229">
    <property type="term" value="P:defense response to oomycetes"/>
    <property type="evidence" value="ECO:0007669"/>
    <property type="project" value="UniProtKB-ARBA"/>
</dbReference>
<evidence type="ECO:0000256" key="8">
    <source>
        <dbReference type="ARBA" id="ARBA00022729"/>
    </source>
</evidence>
<feature type="compositionally biased region" description="Low complexity" evidence="18">
    <location>
        <begin position="493"/>
        <end position="515"/>
    </location>
</feature>
<name>A0AAV0ZMH3_VICFA</name>
<keyword evidence="16" id="KW-0325">Glycoprotein</keyword>
<evidence type="ECO:0000256" key="13">
    <source>
        <dbReference type="ARBA" id="ARBA00022989"/>
    </source>
</evidence>
<dbReference type="AlphaFoldDB" id="A0AAV0ZMH3"/>
<dbReference type="EMBL" id="OX451737">
    <property type="protein sequence ID" value="CAI8597122.1"/>
    <property type="molecule type" value="Genomic_DNA"/>
</dbReference>
<dbReference type="SUPFAM" id="SSF56112">
    <property type="entry name" value="Protein kinase-like (PK-like)"/>
    <property type="match status" value="1"/>
</dbReference>
<evidence type="ECO:0000256" key="18">
    <source>
        <dbReference type="SAM" id="MobiDB-lite"/>
    </source>
</evidence>
<organism evidence="22 23">
    <name type="scientific">Vicia faba</name>
    <name type="common">Broad bean</name>
    <name type="synonym">Faba vulgaris</name>
    <dbReference type="NCBI Taxonomy" id="3906"/>
    <lineage>
        <taxon>Eukaryota</taxon>
        <taxon>Viridiplantae</taxon>
        <taxon>Streptophyta</taxon>
        <taxon>Embryophyta</taxon>
        <taxon>Tracheophyta</taxon>
        <taxon>Spermatophyta</taxon>
        <taxon>Magnoliopsida</taxon>
        <taxon>eudicotyledons</taxon>
        <taxon>Gunneridae</taxon>
        <taxon>Pentapetalae</taxon>
        <taxon>rosids</taxon>
        <taxon>fabids</taxon>
        <taxon>Fabales</taxon>
        <taxon>Fabaceae</taxon>
        <taxon>Papilionoideae</taxon>
        <taxon>50 kb inversion clade</taxon>
        <taxon>NPAAA clade</taxon>
        <taxon>Hologalegina</taxon>
        <taxon>IRL clade</taxon>
        <taxon>Fabeae</taxon>
        <taxon>Vicia</taxon>
    </lineage>
</organism>
<dbReference type="PROSITE" id="PS51473">
    <property type="entry name" value="GNK2"/>
    <property type="match status" value="1"/>
</dbReference>
<evidence type="ECO:0000256" key="4">
    <source>
        <dbReference type="ARBA" id="ARBA00022475"/>
    </source>
</evidence>
<keyword evidence="23" id="KW-1185">Reference proteome</keyword>
<dbReference type="InterPro" id="IPR011009">
    <property type="entry name" value="Kinase-like_dom_sf"/>
</dbReference>
<dbReference type="CDD" id="cd23509">
    <property type="entry name" value="Gnk2-like"/>
    <property type="match status" value="1"/>
</dbReference>
<keyword evidence="11" id="KW-0418">Kinase</keyword>
<evidence type="ECO:0000256" key="17">
    <source>
        <dbReference type="PROSITE-ProRule" id="PRU10141"/>
    </source>
</evidence>
<dbReference type="GO" id="GO:0004674">
    <property type="term" value="F:protein serine/threonine kinase activity"/>
    <property type="evidence" value="ECO:0007669"/>
    <property type="project" value="UniProtKB-KW"/>
</dbReference>
<evidence type="ECO:0000256" key="7">
    <source>
        <dbReference type="ARBA" id="ARBA00022692"/>
    </source>
</evidence>
<dbReference type="Pfam" id="PF01657">
    <property type="entry name" value="Stress-antifung"/>
    <property type="match status" value="1"/>
</dbReference>
<dbReference type="FunFam" id="3.30.430.20:FF:000017">
    <property type="entry name" value="Cysteine-rich receptor-like protein kinase 2"/>
    <property type="match status" value="1"/>
</dbReference>
<accession>A0AAV0ZMH3</accession>
<dbReference type="FunFam" id="1.10.510.10:FF:000240">
    <property type="entry name" value="Lectin-domain containing receptor kinase A4.3"/>
    <property type="match status" value="1"/>
</dbReference>
<evidence type="ECO:0000256" key="9">
    <source>
        <dbReference type="ARBA" id="ARBA00022737"/>
    </source>
</evidence>
<dbReference type="Pfam" id="PF07714">
    <property type="entry name" value="PK_Tyr_Ser-Thr"/>
    <property type="match status" value="1"/>
</dbReference>
<proteinExistence type="inferred from homology"/>
<keyword evidence="9" id="KW-0677">Repeat</keyword>
<evidence type="ECO:0000256" key="10">
    <source>
        <dbReference type="ARBA" id="ARBA00022741"/>
    </source>
</evidence>
<keyword evidence="7 19" id="KW-0812">Transmembrane</keyword>
<evidence type="ECO:0008006" key="24">
    <source>
        <dbReference type="Google" id="ProtNLM"/>
    </source>
</evidence>
<evidence type="ECO:0000256" key="19">
    <source>
        <dbReference type="SAM" id="Phobius"/>
    </source>
</evidence>
<evidence type="ECO:0000256" key="3">
    <source>
        <dbReference type="ARBA" id="ARBA00010217"/>
    </source>
</evidence>
<comment type="similarity">
    <text evidence="2">In the N-terminal section; belongs to the leguminous lectin family.</text>
</comment>
<feature type="domain" description="Protein kinase" evidence="20">
    <location>
        <begin position="221"/>
        <end position="473"/>
    </location>
</feature>
<feature type="binding site" evidence="17">
    <location>
        <position position="250"/>
    </location>
    <ligand>
        <name>ATP</name>
        <dbReference type="ChEBI" id="CHEBI:30616"/>
    </ligand>
</feature>
<dbReference type="Gene3D" id="3.30.430.20">
    <property type="entry name" value="Gnk2 domain, C-X8-C-X2-C motif"/>
    <property type="match status" value="1"/>
</dbReference>
<feature type="region of interest" description="Disordered" evidence="18">
    <location>
        <begin position="485"/>
        <end position="515"/>
    </location>
</feature>
<evidence type="ECO:0000256" key="16">
    <source>
        <dbReference type="ARBA" id="ARBA00023180"/>
    </source>
</evidence>
<dbReference type="GO" id="GO:0005524">
    <property type="term" value="F:ATP binding"/>
    <property type="evidence" value="ECO:0007669"/>
    <property type="project" value="UniProtKB-UniRule"/>
</dbReference>
<dbReference type="PROSITE" id="PS00107">
    <property type="entry name" value="PROTEIN_KINASE_ATP"/>
    <property type="match status" value="1"/>
</dbReference>
<evidence type="ECO:0000256" key="14">
    <source>
        <dbReference type="ARBA" id="ARBA00023136"/>
    </source>
</evidence>
<dbReference type="PANTHER" id="PTHR47973">
    <property type="entry name" value="CYSTEINE-RICH RECEPTOR-LIKE PROTEIN KINASE 3"/>
    <property type="match status" value="1"/>
</dbReference>
<protein>
    <recommendedName>
        <fullName evidence="24">Cysteine-rich receptor-like protein kinase 2</fullName>
    </recommendedName>
</protein>
<dbReference type="PROSITE" id="PS50011">
    <property type="entry name" value="PROTEIN_KINASE_DOM"/>
    <property type="match status" value="1"/>
</dbReference>
<evidence type="ECO:0000256" key="12">
    <source>
        <dbReference type="ARBA" id="ARBA00022840"/>
    </source>
</evidence>
<dbReference type="InterPro" id="IPR038408">
    <property type="entry name" value="GNK2_sf"/>
</dbReference>
<dbReference type="Proteomes" id="UP001157006">
    <property type="component" value="Chromosome 2"/>
</dbReference>
<evidence type="ECO:0000259" key="21">
    <source>
        <dbReference type="PROSITE" id="PS51473"/>
    </source>
</evidence>
<keyword evidence="10 17" id="KW-0547">Nucleotide-binding</keyword>
<evidence type="ECO:0000256" key="2">
    <source>
        <dbReference type="ARBA" id="ARBA00008536"/>
    </source>
</evidence>
<evidence type="ECO:0000313" key="22">
    <source>
        <dbReference type="EMBL" id="CAI8597122.1"/>
    </source>
</evidence>
<dbReference type="Gene3D" id="3.30.200.20">
    <property type="entry name" value="Phosphorylase Kinase, domain 1"/>
    <property type="match status" value="1"/>
</dbReference>
<keyword evidence="12 17" id="KW-0067">ATP-binding</keyword>
<keyword evidence="13 19" id="KW-1133">Transmembrane helix</keyword>
<feature type="domain" description="Gnk2-homologous" evidence="21">
    <location>
        <begin position="33"/>
        <end position="138"/>
    </location>
</feature>
<comment type="subcellular location">
    <subcellularLocation>
        <location evidence="1">Cell membrane</location>
        <topology evidence="1">Single-pass type I membrane protein</topology>
    </subcellularLocation>
</comment>
<reference evidence="22 23" key="1">
    <citation type="submission" date="2023-01" db="EMBL/GenBank/DDBJ databases">
        <authorList>
            <person name="Kreplak J."/>
        </authorList>
    </citation>
    <scope>NUCLEOTIDE SEQUENCE [LARGE SCALE GENOMIC DNA]</scope>
</reference>
<evidence type="ECO:0000313" key="23">
    <source>
        <dbReference type="Proteomes" id="UP001157006"/>
    </source>
</evidence>
<dbReference type="InterPro" id="IPR017441">
    <property type="entry name" value="Protein_kinase_ATP_BS"/>
</dbReference>
<dbReference type="InterPro" id="IPR052059">
    <property type="entry name" value="CR_Ser/Thr_kinase"/>
</dbReference>
<dbReference type="SMART" id="SM00220">
    <property type="entry name" value="S_TKc"/>
    <property type="match status" value="1"/>
</dbReference>
<keyword evidence="4" id="KW-1003">Cell membrane</keyword>
<keyword evidence="6" id="KW-0808">Transferase</keyword>
<dbReference type="InterPro" id="IPR002902">
    <property type="entry name" value="GNK2"/>
</dbReference>
<feature type="transmembrane region" description="Helical" evidence="19">
    <location>
        <begin position="160"/>
        <end position="183"/>
    </location>
</feature>
<evidence type="ECO:0000256" key="6">
    <source>
        <dbReference type="ARBA" id="ARBA00022679"/>
    </source>
</evidence>